<comment type="caution">
    <text evidence="10">The sequence shown here is derived from an EMBL/GenBank/DDBJ whole genome shotgun (WGS) entry which is preliminary data.</text>
</comment>
<dbReference type="Proteomes" id="UP001344888">
    <property type="component" value="Unassembled WGS sequence"/>
</dbReference>
<evidence type="ECO:0000256" key="6">
    <source>
        <dbReference type="ARBA" id="ARBA00023102"/>
    </source>
</evidence>
<dbReference type="InterPro" id="IPR010140">
    <property type="entry name" value="Histidinol_P_phosphatase_HisJ"/>
</dbReference>
<dbReference type="EC" id="3.1.3.15" evidence="3 8"/>
<keyword evidence="4 8" id="KW-0028">Amino-acid biosynthesis</keyword>
<evidence type="ECO:0000313" key="10">
    <source>
        <dbReference type="EMBL" id="MEC1180373.1"/>
    </source>
</evidence>
<dbReference type="AlphaFoldDB" id="A0AAW9NVN9"/>
<dbReference type="SUPFAM" id="SSF89550">
    <property type="entry name" value="PHP domain-like"/>
    <property type="match status" value="1"/>
</dbReference>
<comment type="pathway">
    <text evidence="1 8">Amino-acid biosynthesis; L-histidine biosynthesis; L-histidine from 5-phospho-alpha-D-ribose 1-diphosphate: step 8/9.</text>
</comment>
<proteinExistence type="inferred from homology"/>
<feature type="domain" description="PHP" evidence="9">
    <location>
        <begin position="4"/>
        <end position="214"/>
    </location>
</feature>
<evidence type="ECO:0000256" key="7">
    <source>
        <dbReference type="ARBA" id="ARBA00049158"/>
    </source>
</evidence>
<accession>A0AAW9NVN9</accession>
<comment type="catalytic activity">
    <reaction evidence="7 8">
        <text>L-histidinol phosphate + H2O = L-histidinol + phosphate</text>
        <dbReference type="Rhea" id="RHEA:14465"/>
        <dbReference type="ChEBI" id="CHEBI:15377"/>
        <dbReference type="ChEBI" id="CHEBI:43474"/>
        <dbReference type="ChEBI" id="CHEBI:57699"/>
        <dbReference type="ChEBI" id="CHEBI:57980"/>
        <dbReference type="EC" id="3.1.3.15"/>
    </reaction>
</comment>
<dbReference type="NCBIfam" id="NF005996">
    <property type="entry name" value="PRK08123.1"/>
    <property type="match status" value="1"/>
</dbReference>
<dbReference type="EMBL" id="JARSFG010000028">
    <property type="protein sequence ID" value="MEC1180373.1"/>
    <property type="molecule type" value="Genomic_DNA"/>
</dbReference>
<dbReference type="GO" id="GO:0005737">
    <property type="term" value="C:cytoplasm"/>
    <property type="evidence" value="ECO:0007669"/>
    <property type="project" value="TreeGrafter"/>
</dbReference>
<dbReference type="Pfam" id="PF02811">
    <property type="entry name" value="PHP"/>
    <property type="match status" value="1"/>
</dbReference>
<reference evidence="10 11" key="1">
    <citation type="submission" date="2023-03" db="EMBL/GenBank/DDBJ databases">
        <title>Bacillus Genome Sequencing.</title>
        <authorList>
            <person name="Dunlap C."/>
        </authorList>
    </citation>
    <scope>NUCLEOTIDE SEQUENCE [LARGE SCALE GENOMIC DNA]</scope>
    <source>
        <strain evidence="10 11">B-59205</strain>
    </source>
</reference>
<evidence type="ECO:0000313" key="11">
    <source>
        <dbReference type="Proteomes" id="UP001344888"/>
    </source>
</evidence>
<protein>
    <recommendedName>
        <fullName evidence="3 8">Histidinol-phosphatase</fullName>
        <shortName evidence="8">HolPase</shortName>
        <ecNumber evidence="3 8">3.1.3.15</ecNumber>
    </recommendedName>
</protein>
<dbReference type="NCBIfam" id="TIGR01856">
    <property type="entry name" value="hisJ_fam"/>
    <property type="match status" value="1"/>
</dbReference>
<evidence type="ECO:0000256" key="2">
    <source>
        <dbReference type="ARBA" id="ARBA00009152"/>
    </source>
</evidence>
<dbReference type="CDD" id="cd12110">
    <property type="entry name" value="PHP_HisPPase_Hisj_like"/>
    <property type="match status" value="1"/>
</dbReference>
<keyword evidence="5 8" id="KW-0378">Hydrolase</keyword>
<comment type="similarity">
    <text evidence="2 8">Belongs to the PHP hydrolase family. HisK subfamily.</text>
</comment>
<organism evidence="10 11">
    <name type="scientific">Metasolibacillus meyeri</name>
    <dbReference type="NCBI Taxonomy" id="1071052"/>
    <lineage>
        <taxon>Bacteria</taxon>
        <taxon>Bacillati</taxon>
        <taxon>Bacillota</taxon>
        <taxon>Bacilli</taxon>
        <taxon>Bacillales</taxon>
        <taxon>Caryophanaceae</taxon>
        <taxon>Metasolibacillus</taxon>
    </lineage>
</organism>
<dbReference type="InterPro" id="IPR016195">
    <property type="entry name" value="Pol/histidinol_Pase-like"/>
</dbReference>
<dbReference type="InterPro" id="IPR004013">
    <property type="entry name" value="PHP_dom"/>
</dbReference>
<dbReference type="PANTHER" id="PTHR21039">
    <property type="entry name" value="HISTIDINOL PHOSPHATASE-RELATED"/>
    <property type="match status" value="1"/>
</dbReference>
<gene>
    <name evidence="10" type="primary">hisJ</name>
    <name evidence="10" type="ORF">P9B03_17905</name>
</gene>
<evidence type="ECO:0000259" key="9">
    <source>
        <dbReference type="Pfam" id="PF02811"/>
    </source>
</evidence>
<name>A0AAW9NVN9_9BACL</name>
<evidence type="ECO:0000256" key="4">
    <source>
        <dbReference type="ARBA" id="ARBA00022605"/>
    </source>
</evidence>
<dbReference type="Gene3D" id="3.20.20.140">
    <property type="entry name" value="Metal-dependent hydrolases"/>
    <property type="match status" value="1"/>
</dbReference>
<keyword evidence="6 8" id="KW-0368">Histidine biosynthesis</keyword>
<keyword evidence="11" id="KW-1185">Reference proteome</keyword>
<evidence type="ECO:0000256" key="5">
    <source>
        <dbReference type="ARBA" id="ARBA00022801"/>
    </source>
</evidence>
<sequence length="263" mass="30414">MKKDGHIHTPFCPHGSKDLLEHYVEKAIACKFTEITFTEHAPLPPSFQDPTPEKNSGMDFALLPSYFTQLQEIKKYYSSQIRINIGLEVDFIVGFENETRQFLNEYGPMLDDAILSVHFLKWQNHYTCIDFSKEVYLQCANEIGSVEQLYQLYYETVHQSINSDLGHYKPKRIGHPTLIHKFQHAYAQQIDDTALIKKLLLHIKNAGYEMDFNSAGLSKPFCLEPYPPLPMMEYAKSIALPYTFGSDAHTVQDLHQHYELLFS</sequence>
<dbReference type="GO" id="GO:0000105">
    <property type="term" value="P:L-histidine biosynthetic process"/>
    <property type="evidence" value="ECO:0007669"/>
    <property type="project" value="UniProtKB-UniRule"/>
</dbReference>
<dbReference type="RefSeq" id="WP_326124942.1">
    <property type="nucleotide sequence ID" value="NZ_JARSFG010000028.1"/>
</dbReference>
<dbReference type="PANTHER" id="PTHR21039:SF0">
    <property type="entry name" value="HISTIDINOL-PHOSPHATASE"/>
    <property type="match status" value="1"/>
</dbReference>
<evidence type="ECO:0000256" key="1">
    <source>
        <dbReference type="ARBA" id="ARBA00004970"/>
    </source>
</evidence>
<evidence type="ECO:0000256" key="8">
    <source>
        <dbReference type="RuleBase" id="RU366003"/>
    </source>
</evidence>
<evidence type="ECO:0000256" key="3">
    <source>
        <dbReference type="ARBA" id="ARBA00013085"/>
    </source>
</evidence>
<dbReference type="GO" id="GO:0004401">
    <property type="term" value="F:histidinol-phosphatase activity"/>
    <property type="evidence" value="ECO:0007669"/>
    <property type="project" value="UniProtKB-UniRule"/>
</dbReference>